<dbReference type="AlphaFoldDB" id="A0AAJ0GIR5"/>
<evidence type="ECO:0000313" key="3">
    <source>
        <dbReference type="Proteomes" id="UP001271007"/>
    </source>
</evidence>
<evidence type="ECO:0000313" key="2">
    <source>
        <dbReference type="EMBL" id="KAK3058321.1"/>
    </source>
</evidence>
<feature type="compositionally biased region" description="Low complexity" evidence="1">
    <location>
        <begin position="154"/>
        <end position="165"/>
    </location>
</feature>
<feature type="region of interest" description="Disordered" evidence="1">
    <location>
        <begin position="71"/>
        <end position="90"/>
    </location>
</feature>
<feature type="compositionally biased region" description="Basic residues" evidence="1">
    <location>
        <begin position="203"/>
        <end position="220"/>
    </location>
</feature>
<evidence type="ECO:0000256" key="1">
    <source>
        <dbReference type="SAM" id="MobiDB-lite"/>
    </source>
</evidence>
<gene>
    <name evidence="2" type="ORF">LTR09_001399</name>
</gene>
<sequence>MASRSHEDLAYHTSVLGLDAGATMASIDAVVDNSAHLFQDLQNETSLQRKNKIHKAYQFLLRHHGAYHLRATPRSDARDGSVTTEVSATDSTITSITDGIIRFPAHDDSRGTHAPPTSSTSVRPADSGSTSAVSHQQTDDTHGNAQLTAHDNSPRSSSTPPSSEPIRSEYPKYIHYNPFEVTYTKPQQTQSWLRKPVSPNARLKTKPRGQRRRASVKSTY</sequence>
<keyword evidence="3" id="KW-1185">Reference proteome</keyword>
<dbReference type="Proteomes" id="UP001271007">
    <property type="component" value="Unassembled WGS sequence"/>
</dbReference>
<feature type="region of interest" description="Disordered" evidence="1">
    <location>
        <begin position="97"/>
        <end position="169"/>
    </location>
</feature>
<comment type="caution">
    <text evidence="2">The sequence shown here is derived from an EMBL/GenBank/DDBJ whole genome shotgun (WGS) entry which is preliminary data.</text>
</comment>
<dbReference type="EMBL" id="JAWDJX010000002">
    <property type="protein sequence ID" value="KAK3058321.1"/>
    <property type="molecule type" value="Genomic_DNA"/>
</dbReference>
<protein>
    <submittedName>
        <fullName evidence="2">Uncharacterized protein</fullName>
    </submittedName>
</protein>
<feature type="compositionally biased region" description="Polar residues" evidence="1">
    <location>
        <begin position="115"/>
        <end position="136"/>
    </location>
</feature>
<organism evidence="2 3">
    <name type="scientific">Extremus antarcticus</name>
    <dbReference type="NCBI Taxonomy" id="702011"/>
    <lineage>
        <taxon>Eukaryota</taxon>
        <taxon>Fungi</taxon>
        <taxon>Dikarya</taxon>
        <taxon>Ascomycota</taxon>
        <taxon>Pezizomycotina</taxon>
        <taxon>Dothideomycetes</taxon>
        <taxon>Dothideomycetidae</taxon>
        <taxon>Mycosphaerellales</taxon>
        <taxon>Extremaceae</taxon>
        <taxon>Extremus</taxon>
    </lineage>
</organism>
<feature type="region of interest" description="Disordered" evidence="1">
    <location>
        <begin position="185"/>
        <end position="220"/>
    </location>
</feature>
<proteinExistence type="predicted"/>
<accession>A0AAJ0GIR5</accession>
<reference evidence="2" key="1">
    <citation type="submission" date="2023-04" db="EMBL/GenBank/DDBJ databases">
        <title>Black Yeasts Isolated from many extreme environments.</title>
        <authorList>
            <person name="Coleine C."/>
            <person name="Stajich J.E."/>
            <person name="Selbmann L."/>
        </authorList>
    </citation>
    <scope>NUCLEOTIDE SEQUENCE</scope>
    <source>
        <strain evidence="2">CCFEE 5312</strain>
    </source>
</reference>
<name>A0AAJ0GIR5_9PEZI</name>